<reference evidence="1 2" key="1">
    <citation type="submission" date="2020-08" db="EMBL/GenBank/DDBJ databases">
        <title>Genome public.</title>
        <authorList>
            <person name="Liu C."/>
            <person name="Sun Q."/>
        </authorList>
    </citation>
    <scope>NUCLEOTIDE SEQUENCE [LARGE SCALE GENOMIC DNA]</scope>
    <source>
        <strain evidence="1 2">BX4</strain>
    </source>
</reference>
<accession>A0ABR7F187</accession>
<dbReference type="Proteomes" id="UP000597877">
    <property type="component" value="Unassembled WGS sequence"/>
</dbReference>
<organism evidence="1 2">
    <name type="scientific">Eubacterium segne</name>
    <dbReference type="NCBI Taxonomy" id="2763045"/>
    <lineage>
        <taxon>Bacteria</taxon>
        <taxon>Bacillati</taxon>
        <taxon>Bacillota</taxon>
        <taxon>Clostridia</taxon>
        <taxon>Eubacteriales</taxon>
        <taxon>Eubacteriaceae</taxon>
        <taxon>Eubacterium</taxon>
    </lineage>
</organism>
<gene>
    <name evidence="1" type="ORF">H8S00_05195</name>
</gene>
<dbReference type="EMBL" id="JACOOZ010000003">
    <property type="protein sequence ID" value="MBC5667382.1"/>
    <property type="molecule type" value="Genomic_DNA"/>
</dbReference>
<evidence type="ECO:0000313" key="1">
    <source>
        <dbReference type="EMBL" id="MBC5667382.1"/>
    </source>
</evidence>
<proteinExistence type="predicted"/>
<name>A0ABR7F187_9FIRM</name>
<protein>
    <submittedName>
        <fullName evidence="1">Uncharacterized protein</fullName>
    </submittedName>
</protein>
<comment type="caution">
    <text evidence="1">The sequence shown here is derived from an EMBL/GenBank/DDBJ whole genome shotgun (WGS) entry which is preliminary data.</text>
</comment>
<sequence>MHIYINENMEVKRESDHYAIFMEGKKYICGIGKLNQTIEKLRGGKNE</sequence>
<dbReference type="RefSeq" id="WP_186840163.1">
    <property type="nucleotide sequence ID" value="NZ_JACOOZ010000003.1"/>
</dbReference>
<keyword evidence="2" id="KW-1185">Reference proteome</keyword>
<evidence type="ECO:0000313" key="2">
    <source>
        <dbReference type="Proteomes" id="UP000597877"/>
    </source>
</evidence>